<dbReference type="EMBL" id="UINC01212768">
    <property type="protein sequence ID" value="SVE37236.1"/>
    <property type="molecule type" value="Genomic_DNA"/>
</dbReference>
<feature type="non-terminal residue" evidence="1">
    <location>
        <position position="88"/>
    </location>
</feature>
<name>A0A383CY24_9ZZZZ</name>
<evidence type="ECO:0000313" key="1">
    <source>
        <dbReference type="EMBL" id="SVE37236.1"/>
    </source>
</evidence>
<reference evidence="1" key="1">
    <citation type="submission" date="2018-05" db="EMBL/GenBank/DDBJ databases">
        <authorList>
            <person name="Lanie J.A."/>
            <person name="Ng W.-L."/>
            <person name="Kazmierczak K.M."/>
            <person name="Andrzejewski T.M."/>
            <person name="Davidsen T.M."/>
            <person name="Wayne K.J."/>
            <person name="Tettelin H."/>
            <person name="Glass J.I."/>
            <person name="Rusch D."/>
            <person name="Podicherti R."/>
            <person name="Tsui H.-C.T."/>
            <person name="Winkler M.E."/>
        </authorList>
    </citation>
    <scope>NUCLEOTIDE SEQUENCE</scope>
</reference>
<accession>A0A383CY24</accession>
<gene>
    <name evidence="1" type="ORF">METZ01_LOCUS490090</name>
</gene>
<sequence length="88" mass="9323">VIIAIVCLAGTSDAAAQSPPRSRLKPWLSKALTELSARAGTNEVKVASKRVTLSYIDPVRAGQLLSLHGFTVGKPEEQVDKAELPVTV</sequence>
<proteinExistence type="predicted"/>
<dbReference type="AlphaFoldDB" id="A0A383CY24"/>
<feature type="non-terminal residue" evidence="1">
    <location>
        <position position="1"/>
    </location>
</feature>
<protein>
    <submittedName>
        <fullName evidence="1">Uncharacterized protein</fullName>
    </submittedName>
</protein>
<organism evidence="1">
    <name type="scientific">marine metagenome</name>
    <dbReference type="NCBI Taxonomy" id="408172"/>
    <lineage>
        <taxon>unclassified sequences</taxon>
        <taxon>metagenomes</taxon>
        <taxon>ecological metagenomes</taxon>
    </lineage>
</organism>